<dbReference type="EMBL" id="FNQN01000004">
    <property type="protein sequence ID" value="SEA27025.1"/>
    <property type="molecule type" value="Genomic_DNA"/>
</dbReference>
<dbReference type="SUPFAM" id="SSF56954">
    <property type="entry name" value="Outer membrane efflux proteins (OEP)"/>
    <property type="match status" value="1"/>
</dbReference>
<dbReference type="Gene3D" id="1.20.1600.10">
    <property type="entry name" value="Outer membrane efflux proteins (OEP)"/>
    <property type="match status" value="1"/>
</dbReference>
<evidence type="ECO:0000256" key="3">
    <source>
        <dbReference type="ARBA" id="ARBA00022448"/>
    </source>
</evidence>
<evidence type="ECO:0000256" key="6">
    <source>
        <dbReference type="ARBA" id="ARBA00023136"/>
    </source>
</evidence>
<comment type="similarity">
    <text evidence="2">Belongs to the outer membrane factor (OMF) (TC 1.B.17) family.</text>
</comment>
<evidence type="ECO:0000256" key="1">
    <source>
        <dbReference type="ARBA" id="ARBA00004442"/>
    </source>
</evidence>
<dbReference type="InterPro" id="IPR051906">
    <property type="entry name" value="TolC-like"/>
</dbReference>
<evidence type="ECO:0000256" key="4">
    <source>
        <dbReference type="ARBA" id="ARBA00022452"/>
    </source>
</evidence>
<reference evidence="9 10" key="1">
    <citation type="submission" date="2016-10" db="EMBL/GenBank/DDBJ databases">
        <authorList>
            <person name="de Groot N.N."/>
        </authorList>
    </citation>
    <scope>NUCLEOTIDE SEQUENCE [LARGE SCALE GENOMIC DNA]</scope>
    <source>
        <strain evidence="9 10">DSM 7343</strain>
    </source>
</reference>
<keyword evidence="5" id="KW-0812">Transmembrane</keyword>
<evidence type="ECO:0000313" key="9">
    <source>
        <dbReference type="EMBL" id="SEA27025.1"/>
    </source>
</evidence>
<feature type="chain" id="PRO_5011587174" evidence="8">
    <location>
        <begin position="27"/>
        <end position="797"/>
    </location>
</feature>
<name>A0A1H3ZTS8_9BACT</name>
<dbReference type="OrthoDB" id="9771205at2"/>
<dbReference type="Pfam" id="PF02321">
    <property type="entry name" value="OEP"/>
    <property type="match status" value="2"/>
</dbReference>
<feature type="signal peptide" evidence="8">
    <location>
        <begin position="1"/>
        <end position="26"/>
    </location>
</feature>
<dbReference type="Gene3D" id="3.40.50.2300">
    <property type="match status" value="2"/>
</dbReference>
<dbReference type="RefSeq" id="WP_092346668.1">
    <property type="nucleotide sequence ID" value="NZ_FNQN01000004.1"/>
</dbReference>
<keyword evidence="8" id="KW-0732">Signal</keyword>
<sequence>MKQKILPAYLVFVLLGLLCLLPTASAAAFQRVTIGIAADGPWERNEEFIELFRKEIRELTAGDFEVRFPADKILLADWTASGARQVVDRLLADPQVDLLIPLGVLVSMDAAGRRTLPKPVISPLILDREIQEFPFNNGTSGMKNFTYLASSPEILRDLKVFHHLFPFNHLAILNHRPFHENIPAGRKSIRGIVEELGFTVTFIPVDAAAETALTALPLGIDAVYVTPLLQLSESEFERLVQGLIERHLPSFSLLGKSEVERGIMAGAAPATDIPRLARRTALNVLRILHGEKAAAIPVEFERDERLSINMATARAVGFHPRWDTLTEAELLHEERTNISRRLSLGSVVEQAITANLDLAAQRRLVAAGTQQVRRARSGLLPQLGIAADSTLIDADRAEASFGSQAERTFSGSLTLSQLLYSDRVWANFSVEKQRQIVREEELAQLRLDIVREATITYLNLLRAKTVQRIFKDNLKLTRSNLDLARARLKVGYSSPAEVYRWESRIASDRQSVIRADAQRQQAQIALNRLLHRPAEEPFLTVEVGLDDPLLLTDSKRLDPYIDNPWSFGLFRDFMVQEGLALAPELKQLNASIVAEKRIQEAAKRAFWAPDISLQGAVTHRFAEGGQGVEAPSFEGLTLSQADDTDWSLNLNLSLPLFTGGARSSDLARSREDLSRLYLQRNAIVERIDQRIRSALHQAGSSFAGIRLSHEAAVAARKNLDLVTDSYARGAVGILNLLDAQNAALVAEQTASNAVYNFLIDLMEAERATGRFDFFVSEQERQAWFDRLATFFAEAEIQ</sequence>
<evidence type="ECO:0000256" key="7">
    <source>
        <dbReference type="ARBA" id="ARBA00023237"/>
    </source>
</evidence>
<keyword evidence="3" id="KW-0813">Transport</keyword>
<proteinExistence type="inferred from homology"/>
<organism evidence="9 10">
    <name type="scientific">Desulfuromusa kysingii</name>
    <dbReference type="NCBI Taxonomy" id="37625"/>
    <lineage>
        <taxon>Bacteria</taxon>
        <taxon>Pseudomonadati</taxon>
        <taxon>Thermodesulfobacteriota</taxon>
        <taxon>Desulfuromonadia</taxon>
        <taxon>Desulfuromonadales</taxon>
        <taxon>Geopsychrobacteraceae</taxon>
        <taxon>Desulfuromusa</taxon>
    </lineage>
</organism>
<dbReference type="AlphaFoldDB" id="A0A1H3ZTS8"/>
<evidence type="ECO:0000256" key="5">
    <source>
        <dbReference type="ARBA" id="ARBA00022692"/>
    </source>
</evidence>
<dbReference type="PANTHER" id="PTHR30026:SF20">
    <property type="entry name" value="OUTER MEMBRANE PROTEIN TOLC"/>
    <property type="match status" value="1"/>
</dbReference>
<dbReference type="PANTHER" id="PTHR30026">
    <property type="entry name" value="OUTER MEMBRANE PROTEIN TOLC"/>
    <property type="match status" value="1"/>
</dbReference>
<keyword evidence="6" id="KW-0472">Membrane</keyword>
<dbReference type="GO" id="GO:0015562">
    <property type="term" value="F:efflux transmembrane transporter activity"/>
    <property type="evidence" value="ECO:0007669"/>
    <property type="project" value="InterPro"/>
</dbReference>
<protein>
    <submittedName>
        <fullName evidence="9">Outer membrane protein TolC</fullName>
    </submittedName>
</protein>
<dbReference type="STRING" id="37625.SAMN05660420_01669"/>
<accession>A0A1H3ZTS8</accession>
<evidence type="ECO:0000256" key="8">
    <source>
        <dbReference type="SAM" id="SignalP"/>
    </source>
</evidence>
<dbReference type="GO" id="GO:1990281">
    <property type="term" value="C:efflux pump complex"/>
    <property type="evidence" value="ECO:0007669"/>
    <property type="project" value="TreeGrafter"/>
</dbReference>
<evidence type="ECO:0000256" key="2">
    <source>
        <dbReference type="ARBA" id="ARBA00007613"/>
    </source>
</evidence>
<dbReference type="Proteomes" id="UP000199409">
    <property type="component" value="Unassembled WGS sequence"/>
</dbReference>
<dbReference type="InterPro" id="IPR003423">
    <property type="entry name" value="OMP_efflux"/>
</dbReference>
<evidence type="ECO:0000313" key="10">
    <source>
        <dbReference type="Proteomes" id="UP000199409"/>
    </source>
</evidence>
<gene>
    <name evidence="9" type="ORF">SAMN05660420_01669</name>
</gene>
<dbReference type="GO" id="GO:0015288">
    <property type="term" value="F:porin activity"/>
    <property type="evidence" value="ECO:0007669"/>
    <property type="project" value="TreeGrafter"/>
</dbReference>
<comment type="subcellular location">
    <subcellularLocation>
        <location evidence="1">Cell outer membrane</location>
    </subcellularLocation>
</comment>
<keyword evidence="10" id="KW-1185">Reference proteome</keyword>
<keyword evidence="4" id="KW-1134">Transmembrane beta strand</keyword>
<dbReference type="GO" id="GO:0009279">
    <property type="term" value="C:cell outer membrane"/>
    <property type="evidence" value="ECO:0007669"/>
    <property type="project" value="UniProtKB-SubCell"/>
</dbReference>
<keyword evidence="7" id="KW-0998">Cell outer membrane</keyword>